<gene>
    <name evidence="4" type="ORF">SLEP1_g34370</name>
</gene>
<comment type="caution">
    <text evidence="4">The sequence shown here is derived from an EMBL/GenBank/DDBJ whole genome shotgun (WGS) entry which is preliminary data.</text>
</comment>
<dbReference type="CDD" id="cd18809">
    <property type="entry name" value="SF1_C_RecD"/>
    <property type="match status" value="1"/>
</dbReference>
<organism evidence="4 5">
    <name type="scientific">Rubroshorea leprosula</name>
    <dbReference type="NCBI Taxonomy" id="152421"/>
    <lineage>
        <taxon>Eukaryota</taxon>
        <taxon>Viridiplantae</taxon>
        <taxon>Streptophyta</taxon>
        <taxon>Embryophyta</taxon>
        <taxon>Tracheophyta</taxon>
        <taxon>Spermatophyta</taxon>
        <taxon>Magnoliopsida</taxon>
        <taxon>eudicotyledons</taxon>
        <taxon>Gunneridae</taxon>
        <taxon>Pentapetalae</taxon>
        <taxon>rosids</taxon>
        <taxon>malvids</taxon>
        <taxon>Malvales</taxon>
        <taxon>Dipterocarpaceae</taxon>
        <taxon>Rubroshorea</taxon>
    </lineage>
</organism>
<sequence length="553" mass="61783">MSDEEIKNNALAEVERILQSNGRSLKDYPTMPVPTGVLLSNVHNKLVLDELSYDRASLIKQHEEYLSCLTAEQRNVYDRIMTAASDNKGGLFFLYGFGGTGKTFIWKTLSAAFRSKGEIVLNVASSGIAALLLPGGRTAHSRFAIPIEINEKSTCNIKMDSPQAELLSKTRLIIWDEAPMTHRFCFEALDRTISDILKFSNSNCSKVPFGGIIVVLGGDFRQILPVVPYGGRQEIVKATINSSDLWDSYEVLTLTRNMRLQPSSLNQDLTDLREFSDWLLKIGNGEVGEDVDGEAIIEIPNEMLIKDSENGLADLVDFAYPNFLEKIKTNDLAFFQERAILSPTLNDVAMLNDHLMSFILGEERSYLSSDSICKDDISFQNDEETYSPEVLNTFTGSGLPNHKLNFKVGVPVMLLRNIDQSNGLCNGTRLLITKMGNHVIEAKILSGNNIGQIVLIPRMIMTPSNHSLPIKFQRRQFPLVRCFAMTINKSQGQTLSHVGIYLPRPIFSHGQLYVALSRVRSKQGLKILSLDNEGQISNKTTNIVFKEVFHRLA</sequence>
<dbReference type="GO" id="GO:0006281">
    <property type="term" value="P:DNA repair"/>
    <property type="evidence" value="ECO:0007669"/>
    <property type="project" value="UniProtKB-KW"/>
</dbReference>
<keyword evidence="1" id="KW-0227">DNA damage</keyword>
<dbReference type="PANTHER" id="PTHR10492:SF74">
    <property type="entry name" value="ATP-DEPENDENT DNA HELICASE"/>
    <property type="match status" value="1"/>
</dbReference>
<name>A0AAV5KJM4_9ROSI</name>
<protein>
    <recommendedName>
        <fullName evidence="1">ATP-dependent DNA helicase</fullName>
        <ecNumber evidence="1">5.6.2.3</ecNumber>
    </recommendedName>
</protein>
<dbReference type="GO" id="GO:0000723">
    <property type="term" value="P:telomere maintenance"/>
    <property type="evidence" value="ECO:0007669"/>
    <property type="project" value="InterPro"/>
</dbReference>
<dbReference type="SUPFAM" id="SSF52540">
    <property type="entry name" value="P-loop containing nucleoside triphosphate hydrolases"/>
    <property type="match status" value="2"/>
</dbReference>
<reference evidence="4 5" key="1">
    <citation type="journal article" date="2021" name="Commun. Biol.">
        <title>The genome of Shorea leprosula (Dipterocarpaceae) highlights the ecological relevance of drought in aseasonal tropical rainforests.</title>
        <authorList>
            <person name="Ng K.K.S."/>
            <person name="Kobayashi M.J."/>
            <person name="Fawcett J.A."/>
            <person name="Hatakeyama M."/>
            <person name="Paape T."/>
            <person name="Ng C.H."/>
            <person name="Ang C.C."/>
            <person name="Tnah L.H."/>
            <person name="Lee C.T."/>
            <person name="Nishiyama T."/>
            <person name="Sese J."/>
            <person name="O'Brien M.J."/>
            <person name="Copetti D."/>
            <person name="Mohd Noor M.I."/>
            <person name="Ong R.C."/>
            <person name="Putra M."/>
            <person name="Sireger I.Z."/>
            <person name="Indrioko S."/>
            <person name="Kosugi Y."/>
            <person name="Izuno A."/>
            <person name="Isagi Y."/>
            <person name="Lee S.L."/>
            <person name="Shimizu K.K."/>
        </authorList>
    </citation>
    <scope>NUCLEOTIDE SEQUENCE [LARGE SCALE GENOMIC DNA]</scope>
    <source>
        <strain evidence="4">214</strain>
    </source>
</reference>
<dbReference type="EC" id="5.6.2.3" evidence="1"/>
<dbReference type="PANTHER" id="PTHR10492">
    <property type="match status" value="1"/>
</dbReference>
<dbReference type="EMBL" id="BPVZ01000066">
    <property type="protein sequence ID" value="GKV24804.1"/>
    <property type="molecule type" value="Genomic_DNA"/>
</dbReference>
<keyword evidence="1" id="KW-0234">DNA repair</keyword>
<feature type="domain" description="DNA helicase Pif1-like DEAD-box helicase" evidence="2">
    <location>
        <begin position="68"/>
        <end position="290"/>
    </location>
</feature>
<dbReference type="GO" id="GO:0006310">
    <property type="term" value="P:DNA recombination"/>
    <property type="evidence" value="ECO:0007669"/>
    <property type="project" value="UniProtKB-KW"/>
</dbReference>
<proteinExistence type="inferred from homology"/>
<evidence type="ECO:0000259" key="3">
    <source>
        <dbReference type="Pfam" id="PF21530"/>
    </source>
</evidence>
<dbReference type="InterPro" id="IPR027417">
    <property type="entry name" value="P-loop_NTPase"/>
</dbReference>
<dbReference type="InterPro" id="IPR010285">
    <property type="entry name" value="DNA_helicase_pif1-like_DEAD"/>
</dbReference>
<evidence type="ECO:0000313" key="4">
    <source>
        <dbReference type="EMBL" id="GKV24804.1"/>
    </source>
</evidence>
<dbReference type="AlphaFoldDB" id="A0AAV5KJM4"/>
<keyword evidence="5" id="KW-1185">Reference proteome</keyword>
<keyword evidence="1" id="KW-0547">Nucleotide-binding</keyword>
<accession>A0AAV5KJM4</accession>
<comment type="similarity">
    <text evidence="1">Belongs to the helicase family.</text>
</comment>
<evidence type="ECO:0000256" key="1">
    <source>
        <dbReference type="RuleBase" id="RU363044"/>
    </source>
</evidence>
<dbReference type="InterPro" id="IPR049163">
    <property type="entry name" value="Pif1-like_2B_dom"/>
</dbReference>
<feature type="domain" description="DNA helicase Pif1-like 2B" evidence="3">
    <location>
        <begin position="389"/>
        <end position="434"/>
    </location>
</feature>
<keyword evidence="1" id="KW-0067">ATP-binding</keyword>
<dbReference type="FunFam" id="3.40.50.300:FF:002884">
    <property type="entry name" value="ATP-dependent DNA helicase"/>
    <property type="match status" value="1"/>
</dbReference>
<keyword evidence="1" id="KW-0233">DNA recombination</keyword>
<dbReference type="Proteomes" id="UP001054252">
    <property type="component" value="Unassembled WGS sequence"/>
</dbReference>
<dbReference type="Pfam" id="PF21530">
    <property type="entry name" value="Pif1_2B_dom"/>
    <property type="match status" value="1"/>
</dbReference>
<comment type="cofactor">
    <cofactor evidence="1">
        <name>Mg(2+)</name>
        <dbReference type="ChEBI" id="CHEBI:18420"/>
    </cofactor>
</comment>
<evidence type="ECO:0000313" key="5">
    <source>
        <dbReference type="Proteomes" id="UP001054252"/>
    </source>
</evidence>
<keyword evidence="1" id="KW-0378">Hydrolase</keyword>
<dbReference type="GO" id="GO:0043139">
    <property type="term" value="F:5'-3' DNA helicase activity"/>
    <property type="evidence" value="ECO:0007669"/>
    <property type="project" value="UniProtKB-EC"/>
</dbReference>
<keyword evidence="1" id="KW-0347">Helicase</keyword>
<dbReference type="GO" id="GO:0016787">
    <property type="term" value="F:hydrolase activity"/>
    <property type="evidence" value="ECO:0007669"/>
    <property type="project" value="UniProtKB-KW"/>
</dbReference>
<comment type="catalytic activity">
    <reaction evidence="1">
        <text>ATP + H2O = ADP + phosphate + H(+)</text>
        <dbReference type="Rhea" id="RHEA:13065"/>
        <dbReference type="ChEBI" id="CHEBI:15377"/>
        <dbReference type="ChEBI" id="CHEBI:15378"/>
        <dbReference type="ChEBI" id="CHEBI:30616"/>
        <dbReference type="ChEBI" id="CHEBI:43474"/>
        <dbReference type="ChEBI" id="CHEBI:456216"/>
        <dbReference type="EC" id="5.6.2.3"/>
    </reaction>
</comment>
<evidence type="ECO:0000259" key="2">
    <source>
        <dbReference type="Pfam" id="PF05970"/>
    </source>
</evidence>
<dbReference type="GO" id="GO:0005524">
    <property type="term" value="F:ATP binding"/>
    <property type="evidence" value="ECO:0007669"/>
    <property type="project" value="UniProtKB-KW"/>
</dbReference>
<dbReference type="Gene3D" id="3.40.50.300">
    <property type="entry name" value="P-loop containing nucleotide triphosphate hydrolases"/>
    <property type="match status" value="2"/>
</dbReference>
<dbReference type="Pfam" id="PF05970">
    <property type="entry name" value="PIF1"/>
    <property type="match status" value="1"/>
</dbReference>